<evidence type="ECO:0000313" key="2">
    <source>
        <dbReference type="WBParaSite" id="nRc.2.0.1.t48149-RA"/>
    </source>
</evidence>
<evidence type="ECO:0000313" key="1">
    <source>
        <dbReference type="Proteomes" id="UP000887565"/>
    </source>
</evidence>
<name>A0A915LAN8_ROMCU</name>
<dbReference type="WBParaSite" id="nRc.2.0.1.t48149-RA">
    <property type="protein sequence ID" value="nRc.2.0.1.t48149-RA"/>
    <property type="gene ID" value="nRc.2.0.1.g48149"/>
</dbReference>
<dbReference type="AlphaFoldDB" id="A0A915LAN8"/>
<keyword evidence="1" id="KW-1185">Reference proteome</keyword>
<organism evidence="1 2">
    <name type="scientific">Romanomermis culicivorax</name>
    <name type="common">Nematode worm</name>
    <dbReference type="NCBI Taxonomy" id="13658"/>
    <lineage>
        <taxon>Eukaryota</taxon>
        <taxon>Metazoa</taxon>
        <taxon>Ecdysozoa</taxon>
        <taxon>Nematoda</taxon>
        <taxon>Enoplea</taxon>
        <taxon>Dorylaimia</taxon>
        <taxon>Mermithida</taxon>
        <taxon>Mermithoidea</taxon>
        <taxon>Mermithidae</taxon>
        <taxon>Romanomermis</taxon>
    </lineage>
</organism>
<sequence length="71" mass="8082">MQLCKFIKRLVCISQMKQWFTGAIGYWPERPMELEWVDSGNVGPIVKQSATSQFWGLGLVGFDMGKVKKAE</sequence>
<accession>A0A915LAN8</accession>
<dbReference type="Proteomes" id="UP000887565">
    <property type="component" value="Unplaced"/>
</dbReference>
<reference evidence="2" key="1">
    <citation type="submission" date="2022-11" db="UniProtKB">
        <authorList>
            <consortium name="WormBaseParasite"/>
        </authorList>
    </citation>
    <scope>IDENTIFICATION</scope>
</reference>
<proteinExistence type="predicted"/>
<protein>
    <submittedName>
        <fullName evidence="2">Uncharacterized protein</fullName>
    </submittedName>
</protein>